<dbReference type="EMBL" id="PUJW01000001">
    <property type="protein sequence ID" value="NHB90740.1"/>
    <property type="molecule type" value="Genomic_DNA"/>
</dbReference>
<sequence length="197" mass="22272">MIAKLDKNHIATVAGNITVYNYHSETREYSSASEEYLPIGFGVPAHSCIDAPDDHKQGYTICRSLDLSAWEYVADHRGETIYSIETGAAQVITELGDYPPKTTPEAPATPFDKWNGKRWVTDTQAQRQYEQQQAEQQKLSLRQQADIAITPLQDAVDLNIATDAEQFALTAWRRYRVLLNRVDCSTAPDIQWPEQPE</sequence>
<dbReference type="RefSeq" id="WP_166301022.1">
    <property type="nucleotide sequence ID" value="NZ_CAWPIB010000001.1"/>
</dbReference>
<protein>
    <submittedName>
        <fullName evidence="1">Phage tail protein</fullName>
    </submittedName>
</protein>
<dbReference type="AlphaFoldDB" id="A0A7X5TFD8"/>
<accession>A0A7X5TFD8</accession>
<proteinExistence type="predicted"/>
<reference evidence="1 2" key="1">
    <citation type="submission" date="2018-02" db="EMBL/GenBank/DDBJ databases">
        <authorList>
            <person name="Machado R.A."/>
        </authorList>
    </citation>
    <scope>NUCLEOTIDE SEQUENCE [LARGE SCALE GENOMIC DNA]</scope>
    <source>
        <strain evidence="1 2">DSM 19724</strain>
    </source>
</reference>
<dbReference type="Pfam" id="PF02413">
    <property type="entry name" value="Caudo_TAP"/>
    <property type="match status" value="1"/>
</dbReference>
<organism evidence="1 2">
    <name type="scientific">Photorhabdus cinerea</name>
    <dbReference type="NCBI Taxonomy" id="471575"/>
    <lineage>
        <taxon>Bacteria</taxon>
        <taxon>Pseudomonadati</taxon>
        <taxon>Pseudomonadota</taxon>
        <taxon>Gammaproteobacteria</taxon>
        <taxon>Enterobacterales</taxon>
        <taxon>Morganellaceae</taxon>
        <taxon>Photorhabdus</taxon>
    </lineage>
</organism>
<keyword evidence="2" id="KW-1185">Reference proteome</keyword>
<gene>
    <name evidence="1" type="ORF">C5469_00840</name>
</gene>
<dbReference type="PANTHER" id="PTHR34413:SF2">
    <property type="entry name" value="PROPHAGE TAIL FIBER ASSEMBLY PROTEIN HOMOLOG TFAE-RELATED"/>
    <property type="match status" value="1"/>
</dbReference>
<evidence type="ECO:0000313" key="1">
    <source>
        <dbReference type="EMBL" id="NHB90740.1"/>
    </source>
</evidence>
<evidence type="ECO:0000313" key="2">
    <source>
        <dbReference type="Proteomes" id="UP000591844"/>
    </source>
</evidence>
<dbReference type="Proteomes" id="UP000591844">
    <property type="component" value="Unassembled WGS sequence"/>
</dbReference>
<dbReference type="InterPro" id="IPR051220">
    <property type="entry name" value="TFA_Chaperone"/>
</dbReference>
<dbReference type="PANTHER" id="PTHR34413">
    <property type="entry name" value="PROPHAGE TAIL FIBER ASSEMBLY PROTEIN HOMOLOG TFAE-RELATED-RELATED"/>
    <property type="match status" value="1"/>
</dbReference>
<dbReference type="InterPro" id="IPR003458">
    <property type="entry name" value="Phage_T4_Gp38_tail_assem"/>
</dbReference>
<name>A0A7X5TFD8_9GAMM</name>
<comment type="caution">
    <text evidence="1">The sequence shown here is derived from an EMBL/GenBank/DDBJ whole genome shotgun (WGS) entry which is preliminary data.</text>
</comment>